<name>A0A918PHY0_9SPHN</name>
<accession>A0A918PHY0</accession>
<dbReference type="Gene3D" id="3.40.50.1820">
    <property type="entry name" value="alpha/beta hydrolase"/>
    <property type="match status" value="1"/>
</dbReference>
<evidence type="ECO:0000313" key="3">
    <source>
        <dbReference type="Proteomes" id="UP000648075"/>
    </source>
</evidence>
<protein>
    <submittedName>
        <fullName evidence="2">Hydrolase</fullName>
    </submittedName>
</protein>
<dbReference type="EMBL" id="BMZA01000009">
    <property type="protein sequence ID" value="GGZ08563.1"/>
    <property type="molecule type" value="Genomic_DNA"/>
</dbReference>
<proteinExistence type="predicted"/>
<comment type="caution">
    <text evidence="2">The sequence shown here is derived from an EMBL/GenBank/DDBJ whole genome shotgun (WGS) entry which is preliminary data.</text>
</comment>
<dbReference type="InterPro" id="IPR050266">
    <property type="entry name" value="AB_hydrolase_sf"/>
</dbReference>
<dbReference type="InterPro" id="IPR000073">
    <property type="entry name" value="AB_hydrolase_1"/>
</dbReference>
<dbReference type="RefSeq" id="WP_189621477.1">
    <property type="nucleotide sequence ID" value="NZ_BMZA01000009.1"/>
</dbReference>
<evidence type="ECO:0000259" key="1">
    <source>
        <dbReference type="Pfam" id="PF00561"/>
    </source>
</evidence>
<dbReference type="PRINTS" id="PR00111">
    <property type="entry name" value="ABHYDROLASE"/>
</dbReference>
<gene>
    <name evidence="2" type="ORF">GCM10011614_24300</name>
</gene>
<dbReference type="InterPro" id="IPR000639">
    <property type="entry name" value="Epox_hydrolase-like"/>
</dbReference>
<dbReference type="SUPFAM" id="SSF53474">
    <property type="entry name" value="alpha/beta-Hydrolases"/>
    <property type="match status" value="1"/>
</dbReference>
<dbReference type="InterPro" id="IPR029058">
    <property type="entry name" value="AB_hydrolase_fold"/>
</dbReference>
<dbReference type="AlphaFoldDB" id="A0A918PHY0"/>
<dbReference type="PANTHER" id="PTHR43798">
    <property type="entry name" value="MONOACYLGLYCEROL LIPASE"/>
    <property type="match status" value="1"/>
</dbReference>
<keyword evidence="3" id="KW-1185">Reference proteome</keyword>
<reference evidence="2" key="2">
    <citation type="submission" date="2020-09" db="EMBL/GenBank/DDBJ databases">
        <authorList>
            <person name="Sun Q."/>
            <person name="Kim S."/>
        </authorList>
    </citation>
    <scope>NUCLEOTIDE SEQUENCE</scope>
    <source>
        <strain evidence="2">KCTC 32255</strain>
    </source>
</reference>
<dbReference type="PRINTS" id="PR00412">
    <property type="entry name" value="EPOXHYDRLASE"/>
</dbReference>
<dbReference type="Pfam" id="PF00561">
    <property type="entry name" value="Abhydrolase_1"/>
    <property type="match status" value="1"/>
</dbReference>
<feature type="domain" description="AB hydrolase-1" evidence="1">
    <location>
        <begin position="30"/>
        <end position="277"/>
    </location>
</feature>
<dbReference type="PANTHER" id="PTHR43798:SF33">
    <property type="entry name" value="HYDROLASE, PUTATIVE (AFU_ORTHOLOGUE AFUA_2G14860)-RELATED"/>
    <property type="match status" value="1"/>
</dbReference>
<reference evidence="2" key="1">
    <citation type="journal article" date="2014" name="Int. J. Syst. Evol. Microbiol.">
        <title>Complete genome sequence of Corynebacterium casei LMG S-19264T (=DSM 44701T), isolated from a smear-ripened cheese.</title>
        <authorList>
            <consortium name="US DOE Joint Genome Institute (JGI-PGF)"/>
            <person name="Walter F."/>
            <person name="Albersmeier A."/>
            <person name="Kalinowski J."/>
            <person name="Ruckert C."/>
        </authorList>
    </citation>
    <scope>NUCLEOTIDE SEQUENCE</scope>
    <source>
        <strain evidence="2">KCTC 32255</strain>
    </source>
</reference>
<organism evidence="2 3">
    <name type="scientific">Novosphingobium colocasiae</name>
    <dbReference type="NCBI Taxonomy" id="1256513"/>
    <lineage>
        <taxon>Bacteria</taxon>
        <taxon>Pseudomonadati</taxon>
        <taxon>Pseudomonadota</taxon>
        <taxon>Alphaproteobacteria</taxon>
        <taxon>Sphingomonadales</taxon>
        <taxon>Sphingomonadaceae</taxon>
        <taxon>Novosphingobium</taxon>
    </lineage>
</organism>
<dbReference type="GO" id="GO:0016020">
    <property type="term" value="C:membrane"/>
    <property type="evidence" value="ECO:0007669"/>
    <property type="project" value="TreeGrafter"/>
</dbReference>
<evidence type="ECO:0000313" key="2">
    <source>
        <dbReference type="EMBL" id="GGZ08563.1"/>
    </source>
</evidence>
<dbReference type="Proteomes" id="UP000648075">
    <property type="component" value="Unassembled WGS sequence"/>
</dbReference>
<sequence>MSTIPGPTSNRFMSQRLRLNYAEWGDRDAPLLILQHGGQDHCRSWDWVARELMQDWRIICPDLRGHGDSEWSPEGYYGFDAYVYDFAQLVHTLGREQVTIIGHSLGGNVATRFTGLYPDKVRKFVNIEGLGPVESILPDKGKGTPAERLRAWITAKRDTAGRMPKRYTSLTDACARMKEVNGFLTLEKARHLTVHGTTRNEDGTWSWKYDNYLHVWPTTSLTPELLNEIWTAITCPLLLLYGKDSFATSPAIDGRLERLPTARLIEYENAGHWLHHDQFDRFMADVKAFLAE</sequence>
<dbReference type="GO" id="GO:0016787">
    <property type="term" value="F:hydrolase activity"/>
    <property type="evidence" value="ECO:0007669"/>
    <property type="project" value="UniProtKB-KW"/>
</dbReference>
<keyword evidence="2" id="KW-0378">Hydrolase</keyword>